<organism evidence="2 3">
    <name type="scientific">Salvia divinorum</name>
    <name type="common">Maria pastora</name>
    <name type="synonym">Diviner's sage</name>
    <dbReference type="NCBI Taxonomy" id="28513"/>
    <lineage>
        <taxon>Eukaryota</taxon>
        <taxon>Viridiplantae</taxon>
        <taxon>Streptophyta</taxon>
        <taxon>Embryophyta</taxon>
        <taxon>Tracheophyta</taxon>
        <taxon>Spermatophyta</taxon>
        <taxon>Magnoliopsida</taxon>
        <taxon>eudicotyledons</taxon>
        <taxon>Gunneridae</taxon>
        <taxon>Pentapetalae</taxon>
        <taxon>asterids</taxon>
        <taxon>lamiids</taxon>
        <taxon>Lamiales</taxon>
        <taxon>Lamiaceae</taxon>
        <taxon>Nepetoideae</taxon>
        <taxon>Mentheae</taxon>
        <taxon>Salviinae</taxon>
        <taxon>Salvia</taxon>
        <taxon>Salvia subgen. Calosphace</taxon>
    </lineage>
</organism>
<comment type="caution">
    <text evidence="2">The sequence shown here is derived from an EMBL/GenBank/DDBJ whole genome shotgun (WGS) entry which is preliminary data.</text>
</comment>
<evidence type="ECO:0000256" key="1">
    <source>
        <dbReference type="SAM" id="MobiDB-lite"/>
    </source>
</evidence>
<dbReference type="Proteomes" id="UP001567538">
    <property type="component" value="Unassembled WGS sequence"/>
</dbReference>
<proteinExistence type="predicted"/>
<name>A0ABD1FWX1_SALDI</name>
<feature type="region of interest" description="Disordered" evidence="1">
    <location>
        <begin position="1"/>
        <end position="38"/>
    </location>
</feature>
<gene>
    <name evidence="2" type="ORF">AAHA92_29013</name>
</gene>
<keyword evidence="3" id="KW-1185">Reference proteome</keyword>
<reference evidence="2 3" key="1">
    <citation type="submission" date="2024-06" db="EMBL/GenBank/DDBJ databases">
        <title>A chromosome level genome sequence of Diviner's sage (Salvia divinorum).</title>
        <authorList>
            <person name="Ford S.A."/>
            <person name="Ro D.-K."/>
            <person name="Ness R.W."/>
            <person name="Phillips M.A."/>
        </authorList>
    </citation>
    <scope>NUCLEOTIDE SEQUENCE [LARGE SCALE GENOMIC DNA]</scope>
    <source>
        <strain evidence="2">SAF-2024a</strain>
        <tissue evidence="2">Leaf</tissue>
    </source>
</reference>
<accession>A0ABD1FWX1</accession>
<dbReference type="EMBL" id="JBEAFC010000011">
    <property type="protein sequence ID" value="KAL1536344.1"/>
    <property type="molecule type" value="Genomic_DNA"/>
</dbReference>
<evidence type="ECO:0000313" key="3">
    <source>
        <dbReference type="Proteomes" id="UP001567538"/>
    </source>
</evidence>
<dbReference type="AlphaFoldDB" id="A0ABD1FWX1"/>
<evidence type="ECO:0000313" key="2">
    <source>
        <dbReference type="EMBL" id="KAL1536344.1"/>
    </source>
</evidence>
<evidence type="ECO:0008006" key="4">
    <source>
        <dbReference type="Google" id="ProtNLM"/>
    </source>
</evidence>
<protein>
    <recommendedName>
        <fullName evidence="4">Secreted protein</fullName>
    </recommendedName>
</protein>
<sequence>MLLFGVHRTPAVVSSATSSSSSRGFGPPTGASRWPEQHLRPSLTEGLELYPLPPSSCRISGRKTRELELS</sequence>
<feature type="compositionally biased region" description="Low complexity" evidence="1">
    <location>
        <begin position="11"/>
        <end position="22"/>
    </location>
</feature>